<dbReference type="Pfam" id="PF00877">
    <property type="entry name" value="NLPC_P60"/>
    <property type="match status" value="1"/>
</dbReference>
<gene>
    <name evidence="7" type="ORF">QQX02_04120</name>
</gene>
<dbReference type="RefSeq" id="WP_301141392.1">
    <property type="nucleotide sequence ID" value="NZ_JAUHQA010000001.1"/>
</dbReference>
<comment type="similarity">
    <text evidence="1">Belongs to the peptidase C40 family.</text>
</comment>
<dbReference type="Proteomes" id="UP001172708">
    <property type="component" value="Unassembled WGS sequence"/>
</dbReference>
<evidence type="ECO:0000313" key="8">
    <source>
        <dbReference type="Proteomes" id="UP001172708"/>
    </source>
</evidence>
<evidence type="ECO:0000256" key="1">
    <source>
        <dbReference type="ARBA" id="ARBA00007074"/>
    </source>
</evidence>
<feature type="chain" id="PRO_5046942181" evidence="5">
    <location>
        <begin position="21"/>
        <end position="221"/>
    </location>
</feature>
<protein>
    <submittedName>
        <fullName evidence="7">NlpC/P60 family protein</fullName>
    </submittedName>
</protein>
<dbReference type="InterPro" id="IPR038765">
    <property type="entry name" value="Papain-like_cys_pep_sf"/>
</dbReference>
<evidence type="ECO:0000256" key="3">
    <source>
        <dbReference type="ARBA" id="ARBA00022801"/>
    </source>
</evidence>
<keyword evidence="2" id="KW-0645">Protease</keyword>
<evidence type="ECO:0000256" key="5">
    <source>
        <dbReference type="SAM" id="SignalP"/>
    </source>
</evidence>
<proteinExistence type="inferred from homology"/>
<dbReference type="EMBL" id="JAUHQA010000001">
    <property type="protein sequence ID" value="MDN4480107.1"/>
    <property type="molecule type" value="Genomic_DNA"/>
</dbReference>
<comment type="caution">
    <text evidence="7">The sequence shown here is derived from an EMBL/GenBank/DDBJ whole genome shotgun (WGS) entry which is preliminary data.</text>
</comment>
<keyword evidence="8" id="KW-1185">Reference proteome</keyword>
<keyword evidence="4" id="KW-0788">Thiol protease</keyword>
<dbReference type="InterPro" id="IPR000064">
    <property type="entry name" value="NLP_P60_dom"/>
</dbReference>
<organism evidence="7 8">
    <name type="scientific">Demequina muriae</name>
    <dbReference type="NCBI Taxonomy" id="3051664"/>
    <lineage>
        <taxon>Bacteria</taxon>
        <taxon>Bacillati</taxon>
        <taxon>Actinomycetota</taxon>
        <taxon>Actinomycetes</taxon>
        <taxon>Micrococcales</taxon>
        <taxon>Demequinaceae</taxon>
        <taxon>Demequina</taxon>
    </lineage>
</organism>
<reference evidence="7" key="1">
    <citation type="submission" date="2023-06" db="EMBL/GenBank/DDBJ databases">
        <title>Egi l300058.</title>
        <authorList>
            <person name="Gao L."/>
            <person name="Fang B.-Z."/>
            <person name="Li W.-J."/>
        </authorList>
    </citation>
    <scope>NUCLEOTIDE SEQUENCE</scope>
    <source>
        <strain evidence="7">EGI L300058</strain>
    </source>
</reference>
<dbReference type="PANTHER" id="PTHR47359:SF3">
    <property type="entry name" value="NLP_P60 DOMAIN-CONTAINING PROTEIN-RELATED"/>
    <property type="match status" value="1"/>
</dbReference>
<feature type="domain" description="NlpC/P60" evidence="6">
    <location>
        <begin position="111"/>
        <end position="221"/>
    </location>
</feature>
<evidence type="ECO:0000313" key="7">
    <source>
        <dbReference type="EMBL" id="MDN4480107.1"/>
    </source>
</evidence>
<dbReference type="SUPFAM" id="SSF54001">
    <property type="entry name" value="Cysteine proteinases"/>
    <property type="match status" value="1"/>
</dbReference>
<dbReference type="PANTHER" id="PTHR47359">
    <property type="entry name" value="PEPTIDOGLYCAN DL-ENDOPEPTIDASE CWLO"/>
    <property type="match status" value="1"/>
</dbReference>
<feature type="signal peptide" evidence="5">
    <location>
        <begin position="1"/>
        <end position="20"/>
    </location>
</feature>
<keyword evidence="5" id="KW-0732">Signal</keyword>
<dbReference type="PROSITE" id="PS51935">
    <property type="entry name" value="NLPC_P60"/>
    <property type="match status" value="1"/>
</dbReference>
<evidence type="ECO:0000256" key="4">
    <source>
        <dbReference type="ARBA" id="ARBA00022807"/>
    </source>
</evidence>
<keyword evidence="3" id="KW-0378">Hydrolase</keyword>
<dbReference type="Gene3D" id="3.90.1720.10">
    <property type="entry name" value="endopeptidase domain like (from Nostoc punctiforme)"/>
    <property type="match status" value="1"/>
</dbReference>
<name>A0ABT8GF92_9MICO</name>
<evidence type="ECO:0000259" key="6">
    <source>
        <dbReference type="PROSITE" id="PS51935"/>
    </source>
</evidence>
<sequence length="221" mass="22030">MAAAAGAALVVVPLTGAAAAALVAQDMTVDSVTPDTLAIETQAEAASADLAAVSGTVTASDDAEFELHTPEIDVEADPEPVVVAPAPAANTSSSSSSGARPVAQSTNVKAAISGSAIIAEAAKHVGDPYVSGGSAPGGFDCSGFTSYVYGQFGISLPRSSGAYYNVGTRVSSPQAGDIIVSPGHVGIYAGPNLQIDAPTHGKTIQFRGIWQNNPTYVRVTG</sequence>
<evidence type="ECO:0000256" key="2">
    <source>
        <dbReference type="ARBA" id="ARBA00022670"/>
    </source>
</evidence>
<accession>A0ABT8GF92</accession>
<dbReference type="InterPro" id="IPR051794">
    <property type="entry name" value="PG_Endopeptidase_C40"/>
</dbReference>